<name>Q9CI99_LACLA</name>
<dbReference type="OrthoDB" id="9811997at2"/>
<protein>
    <submittedName>
        <fullName evidence="1">Prophage pi1 protein 32</fullName>
    </submittedName>
</protein>
<gene>
    <name evidence="1" type="primary">pi132</name>
    <name evidence="1" type="ORF">L63293</name>
</gene>
<dbReference type="Proteomes" id="UP000002196">
    <property type="component" value="Chromosome"/>
</dbReference>
<dbReference type="HOGENOM" id="CLU_108879_0_0_9"/>
<keyword evidence="2" id="KW-1185">Reference proteome</keyword>
<dbReference type="PaxDb" id="272623-L63293"/>
<organism evidence="1 2">
    <name type="scientific">Lactococcus lactis subsp. lactis (strain IL1403)</name>
    <name type="common">Streptococcus lactis</name>
    <dbReference type="NCBI Taxonomy" id="272623"/>
    <lineage>
        <taxon>Bacteria</taxon>
        <taxon>Bacillati</taxon>
        <taxon>Bacillota</taxon>
        <taxon>Bacilli</taxon>
        <taxon>Lactobacillales</taxon>
        <taxon>Streptococcaceae</taxon>
        <taxon>Lactococcus</taxon>
    </lineage>
</organism>
<proteinExistence type="predicted"/>
<sequence length="189" mass="22421">MLLYFITGCPMGSLLLLERRCPMRLHRCANVGCRELIPLKHNYCQKHYDERLGNYINQRAESKAKASLTLRGQRNQAEQNREYDQTRRKELHNGFYQDKRWSKVSEYVKARDGYVDAIEGKVWDKGDLIADHIIPRRLLSGMEQYNTDNLWLLTKSQHNKKTAIENKLSDQQLKNVGRDWWKKVLKNKK</sequence>
<dbReference type="KEGG" id="lla:L63293"/>
<dbReference type="AlphaFoldDB" id="Q9CI99"/>
<evidence type="ECO:0000313" key="2">
    <source>
        <dbReference type="Proteomes" id="UP000002196"/>
    </source>
</evidence>
<dbReference type="EMBL" id="AE005176">
    <property type="protein sequence ID" value="AAK04565.1"/>
    <property type="molecule type" value="Genomic_DNA"/>
</dbReference>
<evidence type="ECO:0000313" key="1">
    <source>
        <dbReference type="EMBL" id="AAK04565.1"/>
    </source>
</evidence>
<accession>Q9CI99</accession>
<reference evidence="1 2" key="1">
    <citation type="journal article" date="2001" name="Genome Res.">
        <title>The complete genome sequence of the lactic acid bacterium Lactococcus lactis ssp. lactis IL1403.</title>
        <authorList>
            <person name="Bolotin A."/>
            <person name="Wincker P."/>
            <person name="Mauger S."/>
            <person name="Jaillon O."/>
            <person name="Malarme K."/>
            <person name="Weissenbach J."/>
            <person name="Ehrlich S.D."/>
            <person name="Sorokin A."/>
        </authorList>
    </citation>
    <scope>NUCLEOTIDE SEQUENCE [LARGE SCALE GENOMIC DNA]</scope>
    <source>
        <strain evidence="1 2">IL1403</strain>
    </source>
</reference>
<dbReference type="PIR" id="C86683">
    <property type="entry name" value="C86683"/>
</dbReference>
<dbReference type="EnsemblBacteria" id="AAK04565">
    <property type="protein sequence ID" value="AAK04565"/>
    <property type="gene ID" value="L63293"/>
</dbReference>
<dbReference type="eggNOG" id="COG1403">
    <property type="taxonomic scope" value="Bacteria"/>
</dbReference>